<sequence length="362" mass="41071">MQSVLQIADAIVRSIASLVVIGIGMNAQAVLTVIPSPIMALCGGFIAFVWIIPTFWTCFVFGIFGTPHSWKRILQSFQNQNSVTQNGVSSIFTIFTTLWQALVFRPFHCPKKLRAVLPQWVIPLLFREKPIVIPPIITSSTTVRNEYWILVNGLGTNLAMAQQSQERIQRLFGRPCWLYYHPTNSLWFDLLSRFVGDRLGWTTPSQQPLLFQALHNAIVQAAAGRYERVVLITHASEVSVTLQSLHDMDPHFAHLLQRFLEVYTFGGPTIPHVGAYLEHLVNERDAVAWLGVSFPYPRFWKNVRGTAIPVHGRICKEPEQWGHMLQAHYLEPMIEKGAFRSSRLHAFRNGQAGTRVFQLNSS</sequence>
<dbReference type="PANTHER" id="PTHR42044">
    <property type="entry name" value="DUF676 DOMAIN-CONTAINING PROTEIN-RELATED"/>
    <property type="match status" value="1"/>
</dbReference>
<dbReference type="InParanoid" id="A0A1Z5KJ31"/>
<evidence type="ECO:0000256" key="1">
    <source>
        <dbReference type="SAM" id="Phobius"/>
    </source>
</evidence>
<dbReference type="Proteomes" id="UP000198406">
    <property type="component" value="Unassembled WGS sequence"/>
</dbReference>
<keyword evidence="3" id="KW-1185">Reference proteome</keyword>
<feature type="transmembrane region" description="Helical" evidence="1">
    <location>
        <begin position="41"/>
        <end position="64"/>
    </location>
</feature>
<dbReference type="PANTHER" id="PTHR42044:SF2">
    <property type="entry name" value="DUF676 DOMAIN-CONTAINING PROTEIN"/>
    <property type="match status" value="1"/>
</dbReference>
<name>A0A1Z5KJ31_FISSO</name>
<feature type="transmembrane region" description="Helical" evidence="1">
    <location>
        <begin position="84"/>
        <end position="104"/>
    </location>
</feature>
<gene>
    <name evidence="2" type="ORF">FisN_18Hh261</name>
</gene>
<keyword evidence="1" id="KW-0812">Transmembrane</keyword>
<dbReference type="AlphaFoldDB" id="A0A1Z5KJ31"/>
<feature type="transmembrane region" description="Helical" evidence="1">
    <location>
        <begin position="15"/>
        <end position="34"/>
    </location>
</feature>
<keyword evidence="1" id="KW-1133">Transmembrane helix</keyword>
<reference evidence="2 3" key="1">
    <citation type="journal article" date="2015" name="Plant Cell">
        <title>Oil accumulation by the oleaginous diatom Fistulifera solaris as revealed by the genome and transcriptome.</title>
        <authorList>
            <person name="Tanaka T."/>
            <person name="Maeda Y."/>
            <person name="Veluchamy A."/>
            <person name="Tanaka M."/>
            <person name="Abida H."/>
            <person name="Marechal E."/>
            <person name="Bowler C."/>
            <person name="Muto M."/>
            <person name="Sunaga Y."/>
            <person name="Tanaka M."/>
            <person name="Yoshino T."/>
            <person name="Taniguchi T."/>
            <person name="Fukuda Y."/>
            <person name="Nemoto M."/>
            <person name="Matsumoto M."/>
            <person name="Wong P.S."/>
            <person name="Aburatani S."/>
            <person name="Fujibuchi W."/>
        </authorList>
    </citation>
    <scope>NUCLEOTIDE SEQUENCE [LARGE SCALE GENOMIC DNA]</scope>
    <source>
        <strain evidence="2 3">JPCC DA0580</strain>
    </source>
</reference>
<keyword evidence="1" id="KW-0472">Membrane</keyword>
<comment type="caution">
    <text evidence="2">The sequence shown here is derived from an EMBL/GenBank/DDBJ whole genome shotgun (WGS) entry which is preliminary data.</text>
</comment>
<dbReference type="EMBL" id="BDSP01000239">
    <property type="protein sequence ID" value="GAX26145.1"/>
    <property type="molecule type" value="Genomic_DNA"/>
</dbReference>
<accession>A0A1Z5KJ31</accession>
<evidence type="ECO:0000313" key="2">
    <source>
        <dbReference type="EMBL" id="GAX26145.1"/>
    </source>
</evidence>
<evidence type="ECO:0000313" key="3">
    <source>
        <dbReference type="Proteomes" id="UP000198406"/>
    </source>
</evidence>
<protein>
    <submittedName>
        <fullName evidence="2">Uncharacterized protein</fullName>
    </submittedName>
</protein>
<proteinExistence type="predicted"/>
<organism evidence="2 3">
    <name type="scientific">Fistulifera solaris</name>
    <name type="common">Oleaginous diatom</name>
    <dbReference type="NCBI Taxonomy" id="1519565"/>
    <lineage>
        <taxon>Eukaryota</taxon>
        <taxon>Sar</taxon>
        <taxon>Stramenopiles</taxon>
        <taxon>Ochrophyta</taxon>
        <taxon>Bacillariophyta</taxon>
        <taxon>Bacillariophyceae</taxon>
        <taxon>Bacillariophycidae</taxon>
        <taxon>Naviculales</taxon>
        <taxon>Naviculaceae</taxon>
        <taxon>Fistulifera</taxon>
    </lineage>
</organism>